<keyword evidence="2" id="KW-1133">Transmembrane helix</keyword>
<sequence length="398" mass="43158">MTTTPNPTPSPAGDAETEIERVVRAHLDREAAGVNPEAILARVHAAVLSNDGQPIETRQDYRDSDDSPVRPALGRKALWFAVGGVGVGVGSLVAACVVLFVLLSGGDPHDKPVVVGTPTSASDILELARATHTAPTDRRYDVRAEWDDAALNQLKLESAPQLSRLWTRGDQFYVETPDENNKTTAWGQSRNGQVWVAVNRKQVLVYDASEENAPIRKYSDLMSLRVLTMLNELLSEYDLQKEGTGTPGERIRIAATPKPTQSKESIRYQKVDLVIDPETMAIQSAVFKRKINGTVVGTLTFSLAENGTLADNAYDLHGHVDADYKLIDGTPPKHMGAHDLPGIPNPGPPAPNVQAKAPPANDPRTKLLEGILKGFKQSNNKHGGGSGRLQRSGFHRGW</sequence>
<organism evidence="3 4">
    <name type="scientific">Fimbriiglobus ruber</name>
    <dbReference type="NCBI Taxonomy" id="1908690"/>
    <lineage>
        <taxon>Bacteria</taxon>
        <taxon>Pseudomonadati</taxon>
        <taxon>Planctomycetota</taxon>
        <taxon>Planctomycetia</taxon>
        <taxon>Gemmatales</taxon>
        <taxon>Gemmataceae</taxon>
        <taxon>Fimbriiglobus</taxon>
    </lineage>
</organism>
<dbReference type="RefSeq" id="WP_088254704.1">
    <property type="nucleotide sequence ID" value="NZ_NIDE01000004.1"/>
</dbReference>
<evidence type="ECO:0000313" key="4">
    <source>
        <dbReference type="Proteomes" id="UP000214646"/>
    </source>
</evidence>
<proteinExistence type="predicted"/>
<comment type="caution">
    <text evidence="3">The sequence shown here is derived from an EMBL/GenBank/DDBJ whole genome shotgun (WGS) entry which is preliminary data.</text>
</comment>
<keyword evidence="2" id="KW-0812">Transmembrane</keyword>
<feature type="region of interest" description="Disordered" evidence="1">
    <location>
        <begin position="376"/>
        <end position="398"/>
    </location>
</feature>
<evidence type="ECO:0000256" key="2">
    <source>
        <dbReference type="SAM" id="Phobius"/>
    </source>
</evidence>
<dbReference type="EMBL" id="NIDE01000004">
    <property type="protein sequence ID" value="OWK43917.1"/>
    <property type="molecule type" value="Genomic_DNA"/>
</dbReference>
<dbReference type="AlphaFoldDB" id="A0A225E665"/>
<dbReference type="Gene3D" id="2.50.20.10">
    <property type="entry name" value="Lipoprotein localisation LolA/LolB/LppX"/>
    <property type="match status" value="1"/>
</dbReference>
<dbReference type="Proteomes" id="UP000214646">
    <property type="component" value="Unassembled WGS sequence"/>
</dbReference>
<evidence type="ECO:0000313" key="3">
    <source>
        <dbReference type="EMBL" id="OWK43917.1"/>
    </source>
</evidence>
<reference evidence="4" key="1">
    <citation type="submission" date="2017-06" db="EMBL/GenBank/DDBJ databases">
        <title>Genome analysis of Fimbriiglobus ruber SP5, the first member of the order Planctomycetales with confirmed chitinolytic capability.</title>
        <authorList>
            <person name="Ravin N.V."/>
            <person name="Rakitin A.L."/>
            <person name="Ivanova A.A."/>
            <person name="Beletsky A.V."/>
            <person name="Kulichevskaya I.S."/>
            <person name="Mardanov A.V."/>
            <person name="Dedysh S.N."/>
        </authorList>
    </citation>
    <scope>NUCLEOTIDE SEQUENCE [LARGE SCALE GENOMIC DNA]</scope>
    <source>
        <strain evidence="4">SP5</strain>
    </source>
</reference>
<name>A0A225E665_9BACT</name>
<keyword evidence="2" id="KW-0472">Membrane</keyword>
<gene>
    <name evidence="3" type="ORF">FRUB_03516</name>
</gene>
<dbReference type="OrthoDB" id="270839at2"/>
<protein>
    <submittedName>
        <fullName evidence="3">Uncharacterized protein</fullName>
    </submittedName>
</protein>
<feature type="transmembrane region" description="Helical" evidence="2">
    <location>
        <begin position="77"/>
        <end position="103"/>
    </location>
</feature>
<evidence type="ECO:0000256" key="1">
    <source>
        <dbReference type="SAM" id="MobiDB-lite"/>
    </source>
</evidence>
<accession>A0A225E665</accession>
<keyword evidence="4" id="KW-1185">Reference proteome</keyword>